<evidence type="ECO:0000256" key="4">
    <source>
        <dbReference type="ARBA" id="ARBA00022801"/>
    </source>
</evidence>
<organism evidence="7 8">
    <name type="scientific">Fusibacillus kribbianus</name>
    <dbReference type="NCBI Taxonomy" id="3044208"/>
    <lineage>
        <taxon>Bacteria</taxon>
        <taxon>Bacillati</taxon>
        <taxon>Bacillota</taxon>
        <taxon>Clostridia</taxon>
        <taxon>Lachnospirales</taxon>
        <taxon>Lachnospiraceae</taxon>
        <taxon>Fusibacillus</taxon>
    </lineage>
</organism>
<dbReference type="Pfam" id="PF07687">
    <property type="entry name" value="M20_dimer"/>
    <property type="match status" value="1"/>
</dbReference>
<dbReference type="Gene3D" id="3.30.70.360">
    <property type="match status" value="1"/>
</dbReference>
<evidence type="ECO:0000313" key="8">
    <source>
        <dbReference type="Proteomes" id="UP001300383"/>
    </source>
</evidence>
<sequence>MNEMYVKHLQGMVQIPTVSNADDSKMDFGQFEKFHQYLEEIFPAIHSTMEKKVIGKAGLLYKWKGKDSDKLPVLLMGHQDVVPEGDHDKWKYPPYSGEVAEGCIWGRGTTDCKCVILAEMETVEALIKEGFQPDYDIYLAYGYNEEVQAPVKSAKEIVNYLKEQGVRLGCVFDEGSGITDGRVMGYDGYVCQVELGEKAYHDYEIYKDDAGGHSMEPGQGTALGSVSRAVVALEANPFPYRLTDIVENQLKAMSQCMTGEKAAVYADPKGHWEELCAMAKEDKKLDSLLHTTCAVTMASGSQQSNILPEHASMIMNCRVLQGDTEESLLAHFRSVIPEDVQVRKVLGEDPEPASSVDGRPYKLIAEIAKANYGEDTLVIPGLLAGGTDSRFFPVICDNVFRHTGFFRDARWGAAHQVNEKIPCDALESAMKFYRELLLRY</sequence>
<dbReference type="EMBL" id="JASGBQ010000002">
    <property type="protein sequence ID" value="MDI9241376.1"/>
    <property type="molecule type" value="Genomic_DNA"/>
</dbReference>
<dbReference type="SUPFAM" id="SSF55031">
    <property type="entry name" value="Bacterial exopeptidase dimerisation domain"/>
    <property type="match status" value="1"/>
</dbReference>
<reference evidence="7 8" key="1">
    <citation type="submission" date="2023-05" db="EMBL/GenBank/DDBJ databases">
        <title>[ruminococcus] sp. nov., isolated from a pig farm feces dump.</title>
        <authorList>
            <person name="Chang Y.-H."/>
        </authorList>
    </citation>
    <scope>NUCLEOTIDE SEQUENCE [LARGE SCALE GENOMIC DNA]</scope>
    <source>
        <strain evidence="7 8">YH-rum2234</strain>
    </source>
</reference>
<dbReference type="InterPro" id="IPR036264">
    <property type="entry name" value="Bact_exopeptidase_dim_dom"/>
</dbReference>
<dbReference type="InterPro" id="IPR011650">
    <property type="entry name" value="Peptidase_M20_dimer"/>
</dbReference>
<name>A0AAP4EY12_9FIRM</name>
<dbReference type="PANTHER" id="PTHR45962">
    <property type="entry name" value="N-FATTY-ACYL-AMINO ACID SYNTHASE/HYDROLASE PM20D1"/>
    <property type="match status" value="1"/>
</dbReference>
<keyword evidence="2" id="KW-0645">Protease</keyword>
<dbReference type="PROSITE" id="PS00758">
    <property type="entry name" value="ARGE_DAPE_CPG2_1"/>
    <property type="match status" value="1"/>
</dbReference>
<comment type="caution">
    <text evidence="7">The sequence shown here is derived from an EMBL/GenBank/DDBJ whole genome shotgun (WGS) entry which is preliminary data.</text>
</comment>
<dbReference type="GO" id="GO:0006508">
    <property type="term" value="P:proteolysis"/>
    <property type="evidence" value="ECO:0007669"/>
    <property type="project" value="UniProtKB-KW"/>
</dbReference>
<dbReference type="RefSeq" id="WP_283229885.1">
    <property type="nucleotide sequence ID" value="NZ_JASGBQ010000002.1"/>
</dbReference>
<dbReference type="AlphaFoldDB" id="A0AAP4EY12"/>
<evidence type="ECO:0000256" key="2">
    <source>
        <dbReference type="ARBA" id="ARBA00022670"/>
    </source>
</evidence>
<dbReference type="InterPro" id="IPR002933">
    <property type="entry name" value="Peptidase_M20"/>
</dbReference>
<dbReference type="InterPro" id="IPR001261">
    <property type="entry name" value="ArgE/DapE_CS"/>
</dbReference>
<keyword evidence="3" id="KW-0479">Metal-binding</keyword>
<dbReference type="Pfam" id="PF01546">
    <property type="entry name" value="Peptidase_M20"/>
    <property type="match status" value="1"/>
</dbReference>
<accession>A0AAP4EY12</accession>
<protein>
    <submittedName>
        <fullName evidence="7">M20/M25/M40 family metallo-hydrolase</fullName>
    </submittedName>
</protein>
<dbReference type="Gene3D" id="3.40.630.10">
    <property type="entry name" value="Zn peptidases"/>
    <property type="match status" value="1"/>
</dbReference>
<proteinExistence type="inferred from homology"/>
<evidence type="ECO:0000256" key="1">
    <source>
        <dbReference type="ARBA" id="ARBA00006247"/>
    </source>
</evidence>
<feature type="domain" description="Peptidase M20 dimerisation" evidence="6">
    <location>
        <begin position="197"/>
        <end position="336"/>
    </location>
</feature>
<gene>
    <name evidence="7" type="ORF">QJ036_02645</name>
</gene>
<evidence type="ECO:0000256" key="5">
    <source>
        <dbReference type="ARBA" id="ARBA00022833"/>
    </source>
</evidence>
<evidence type="ECO:0000313" key="7">
    <source>
        <dbReference type="EMBL" id="MDI9241376.1"/>
    </source>
</evidence>
<keyword evidence="5" id="KW-0862">Zinc</keyword>
<keyword evidence="4" id="KW-0378">Hydrolase</keyword>
<dbReference type="GO" id="GO:0046872">
    <property type="term" value="F:metal ion binding"/>
    <property type="evidence" value="ECO:0007669"/>
    <property type="project" value="UniProtKB-KW"/>
</dbReference>
<evidence type="ECO:0000256" key="3">
    <source>
        <dbReference type="ARBA" id="ARBA00022723"/>
    </source>
</evidence>
<dbReference type="SUPFAM" id="SSF53187">
    <property type="entry name" value="Zn-dependent exopeptidases"/>
    <property type="match status" value="1"/>
</dbReference>
<comment type="similarity">
    <text evidence="1">Belongs to the peptidase M20A family.</text>
</comment>
<keyword evidence="8" id="KW-1185">Reference proteome</keyword>
<dbReference type="GO" id="GO:0008233">
    <property type="term" value="F:peptidase activity"/>
    <property type="evidence" value="ECO:0007669"/>
    <property type="project" value="UniProtKB-KW"/>
</dbReference>
<evidence type="ECO:0000259" key="6">
    <source>
        <dbReference type="Pfam" id="PF07687"/>
    </source>
</evidence>
<dbReference type="PANTHER" id="PTHR45962:SF1">
    <property type="entry name" value="N-FATTY-ACYL-AMINO ACID SYNTHASE_HYDROLASE PM20D1"/>
    <property type="match status" value="1"/>
</dbReference>
<dbReference type="InterPro" id="IPR047177">
    <property type="entry name" value="Pept_M20A"/>
</dbReference>
<dbReference type="Proteomes" id="UP001300383">
    <property type="component" value="Unassembled WGS sequence"/>
</dbReference>
<dbReference type="Gene3D" id="1.10.150.900">
    <property type="match status" value="1"/>
</dbReference>